<gene>
    <name evidence="1" type="ORF">HLUCCO17_08830</name>
</gene>
<proteinExistence type="predicted"/>
<comment type="caution">
    <text evidence="1">The sequence shown here is derived from an EMBL/GenBank/DDBJ whole genome shotgun (WGS) entry which is preliminary data.</text>
</comment>
<dbReference type="Proteomes" id="UP000050497">
    <property type="component" value="Unassembled WGS sequence"/>
</dbReference>
<reference evidence="1 2" key="1">
    <citation type="submission" date="2015-09" db="EMBL/GenBank/DDBJ databases">
        <title>Identification and resolution of microdiversity through metagenomic sequencing of parallel consortia.</title>
        <authorList>
            <person name="Nelson W.C."/>
            <person name="Romine M.F."/>
            <person name="Lindemann S.R."/>
        </authorList>
    </citation>
    <scope>NUCLEOTIDE SEQUENCE [LARGE SCALE GENOMIC DNA]</scope>
    <source>
        <strain evidence="1">HL-109</strain>
    </source>
</reference>
<accession>A0A0P7YAB5</accession>
<sequence>MRKEDINNFFEFRAEVWRTICKNLYGLAILNVDKRWPAIIYGAPNRGVTTMSENLDSEQRLEDRSQTSAFLSGWFDEQFVHGPDPEYGYPKNHLPEVPDGFELEIARNPFSAEET</sequence>
<dbReference type="AlphaFoldDB" id="A0A0P7YAB5"/>
<evidence type="ECO:0000313" key="1">
    <source>
        <dbReference type="EMBL" id="KPQ11006.1"/>
    </source>
</evidence>
<name>A0A0P7YAB5_9HYPH</name>
<protein>
    <submittedName>
        <fullName evidence="1">Uncharacterized protein</fullName>
    </submittedName>
</protein>
<organism evidence="1 2">
    <name type="scientific">Saliniramus fredricksonii</name>
    <dbReference type="NCBI Taxonomy" id="1653334"/>
    <lineage>
        <taxon>Bacteria</taxon>
        <taxon>Pseudomonadati</taxon>
        <taxon>Pseudomonadota</taxon>
        <taxon>Alphaproteobacteria</taxon>
        <taxon>Hyphomicrobiales</taxon>
        <taxon>Salinarimonadaceae</taxon>
        <taxon>Saliniramus</taxon>
    </lineage>
</organism>
<evidence type="ECO:0000313" key="2">
    <source>
        <dbReference type="Proteomes" id="UP000050497"/>
    </source>
</evidence>
<dbReference type="EMBL" id="LJSX01000011">
    <property type="protein sequence ID" value="KPQ11006.1"/>
    <property type="molecule type" value="Genomic_DNA"/>
</dbReference>